<proteinExistence type="predicted"/>
<dbReference type="CDD" id="cd06529">
    <property type="entry name" value="S24_LexA-like"/>
    <property type="match status" value="1"/>
</dbReference>
<evidence type="ECO:0000256" key="3">
    <source>
        <dbReference type="ARBA" id="ARBA00023163"/>
    </source>
</evidence>
<keyword evidence="2" id="KW-0238">DNA-binding</keyword>
<dbReference type="AlphaFoldDB" id="A0A0B1YXE3"/>
<dbReference type="SUPFAM" id="SSF51306">
    <property type="entry name" value="LexA/Signal peptidase"/>
    <property type="match status" value="1"/>
</dbReference>
<keyword evidence="3" id="KW-0804">Transcription</keyword>
<evidence type="ECO:0000256" key="2">
    <source>
        <dbReference type="ARBA" id="ARBA00023125"/>
    </source>
</evidence>
<dbReference type="EMBL" id="JQGJ01000029">
    <property type="protein sequence ID" value="KHK61593.1"/>
    <property type="molecule type" value="Genomic_DNA"/>
</dbReference>
<dbReference type="InterPro" id="IPR039418">
    <property type="entry name" value="LexA-like"/>
</dbReference>
<dbReference type="InterPro" id="IPR015927">
    <property type="entry name" value="Peptidase_S24_S26A/B/C"/>
</dbReference>
<dbReference type="RefSeq" id="WP_039594293.1">
    <property type="nucleotide sequence ID" value="NZ_CP142104.1"/>
</dbReference>
<dbReference type="GO" id="GO:0003677">
    <property type="term" value="F:DNA binding"/>
    <property type="evidence" value="ECO:0007669"/>
    <property type="project" value="UniProtKB-KW"/>
</dbReference>
<dbReference type="PANTHER" id="PTHR40661:SF2">
    <property type="entry name" value="HTH-TYPE TRANSCRIPTIONAL REGULATOR PRTR"/>
    <property type="match status" value="1"/>
</dbReference>
<evidence type="ECO:0000313" key="5">
    <source>
        <dbReference type="EMBL" id="KHK61593.1"/>
    </source>
</evidence>
<dbReference type="Gene3D" id="1.10.260.40">
    <property type="entry name" value="lambda repressor-like DNA-binding domains"/>
    <property type="match status" value="1"/>
</dbReference>
<accession>A0A0B1YXE3</accession>
<sequence length="243" mass="27143">MKIHSSGDRFRALLKEANIRSADFAKLYGVKSQHVNNWFNRGIPPARIYSIAGLLTVSPQWLATGEGPQTPLGLGPGTTYEAAENDGVYSVAEPMDIELPFYKEVPIAPGETKTHITEIPDQSIRLPRSHLESLEIDPSDAICTTMVGDSMADRIEDGSTLAIDRGLTQIVDGQIYALEHDGMLRIKYLHRIPGNRLRLRSHNSAAYPDEVFSAEQIDAQHIHVIGWVFWWSTLNKQRPPVFD</sequence>
<dbReference type="SUPFAM" id="SSF47413">
    <property type="entry name" value="lambda repressor-like DNA-binding domains"/>
    <property type="match status" value="1"/>
</dbReference>
<comment type="caution">
    <text evidence="5">The sequence shown here is derived from an EMBL/GenBank/DDBJ whole genome shotgun (WGS) entry which is preliminary data.</text>
</comment>
<dbReference type="InterPro" id="IPR010982">
    <property type="entry name" value="Lambda_DNA-bd_dom_sf"/>
</dbReference>
<organism evidence="5 6">
    <name type="scientific">Pseudomonas frederiksbergensis</name>
    <dbReference type="NCBI Taxonomy" id="104087"/>
    <lineage>
        <taxon>Bacteria</taxon>
        <taxon>Pseudomonadati</taxon>
        <taxon>Pseudomonadota</taxon>
        <taxon>Gammaproteobacteria</taxon>
        <taxon>Pseudomonadales</taxon>
        <taxon>Pseudomonadaceae</taxon>
        <taxon>Pseudomonas</taxon>
    </lineage>
</organism>
<protein>
    <submittedName>
        <fullName evidence="5">Transcriptional regulator</fullName>
    </submittedName>
</protein>
<dbReference type="PANTHER" id="PTHR40661">
    <property type="match status" value="1"/>
</dbReference>
<name>A0A0B1YXE3_9PSED</name>
<dbReference type="InterPro" id="IPR036286">
    <property type="entry name" value="LexA/Signal_pep-like_sf"/>
</dbReference>
<dbReference type="Gene3D" id="2.10.109.10">
    <property type="entry name" value="Umud Fragment, subunit A"/>
    <property type="match status" value="1"/>
</dbReference>
<evidence type="ECO:0000259" key="4">
    <source>
        <dbReference type="Pfam" id="PF00717"/>
    </source>
</evidence>
<evidence type="ECO:0000256" key="1">
    <source>
        <dbReference type="ARBA" id="ARBA00023015"/>
    </source>
</evidence>
<evidence type="ECO:0000313" key="6">
    <source>
        <dbReference type="Proteomes" id="UP000030949"/>
    </source>
</evidence>
<dbReference type="OrthoDB" id="8613261at2"/>
<keyword evidence="1" id="KW-0805">Transcription regulation</keyword>
<gene>
    <name evidence="5" type="ORF">JZ00_27610</name>
</gene>
<dbReference type="Proteomes" id="UP000030949">
    <property type="component" value="Unassembled WGS sequence"/>
</dbReference>
<dbReference type="InterPro" id="IPR001387">
    <property type="entry name" value="Cro/C1-type_HTH"/>
</dbReference>
<dbReference type="CDD" id="cd00093">
    <property type="entry name" value="HTH_XRE"/>
    <property type="match status" value="1"/>
</dbReference>
<dbReference type="Pfam" id="PF00717">
    <property type="entry name" value="Peptidase_S24"/>
    <property type="match status" value="1"/>
</dbReference>
<feature type="domain" description="Peptidase S24/S26A/S26B/S26C" evidence="4">
    <location>
        <begin position="108"/>
        <end position="229"/>
    </location>
</feature>
<reference evidence="6" key="1">
    <citation type="submission" date="2015-03" db="EMBL/GenBank/DDBJ databases">
        <title>Pseudomonas frederiksbergensis hydrocarbon degrader.</title>
        <authorList>
            <person name="Brown L.M."/>
            <person name="Ruiz O.N."/>
            <person name="Mueller S."/>
            <person name="Gunasekera T.S."/>
        </authorList>
    </citation>
    <scope>NUCLEOTIDE SEQUENCE [LARGE SCALE GENOMIC DNA]</scope>
    <source>
        <strain evidence="6">SI8</strain>
    </source>
</reference>